<dbReference type="InterPro" id="IPR002347">
    <property type="entry name" value="SDR_fam"/>
</dbReference>
<dbReference type="SUPFAM" id="SSF51735">
    <property type="entry name" value="NAD(P)-binding Rossmann-fold domains"/>
    <property type="match status" value="1"/>
</dbReference>
<comment type="caution">
    <text evidence="4">The sequence shown here is derived from an EMBL/GenBank/DDBJ whole genome shotgun (WGS) entry which is preliminary data.</text>
</comment>
<dbReference type="PROSITE" id="PS00061">
    <property type="entry name" value="ADH_SHORT"/>
    <property type="match status" value="1"/>
</dbReference>
<keyword evidence="5" id="KW-1185">Reference proteome</keyword>
<comment type="similarity">
    <text evidence="1 3">Belongs to the short-chain dehydrogenases/reductases (SDR) family.</text>
</comment>
<dbReference type="InterPro" id="IPR036291">
    <property type="entry name" value="NAD(P)-bd_dom_sf"/>
</dbReference>
<dbReference type="PANTHER" id="PTHR45024:SF2">
    <property type="entry name" value="SCP2 DOMAIN-CONTAINING PROTEIN"/>
    <property type="match status" value="1"/>
</dbReference>
<organism evidence="4 5">
    <name type="scientific">Streptomyces coacervatus</name>
    <dbReference type="NCBI Taxonomy" id="647381"/>
    <lineage>
        <taxon>Bacteria</taxon>
        <taxon>Bacillati</taxon>
        <taxon>Actinomycetota</taxon>
        <taxon>Actinomycetes</taxon>
        <taxon>Kitasatosporales</taxon>
        <taxon>Streptomycetaceae</taxon>
        <taxon>Streptomyces</taxon>
    </lineage>
</organism>
<protein>
    <submittedName>
        <fullName evidence="4">SDR family NAD(P)-dependent oxidoreductase</fullName>
    </submittedName>
</protein>
<dbReference type="PANTHER" id="PTHR45024">
    <property type="entry name" value="DEHYDROGENASES, SHORT CHAIN"/>
    <property type="match status" value="1"/>
</dbReference>
<dbReference type="Pfam" id="PF00106">
    <property type="entry name" value="adh_short"/>
    <property type="match status" value="1"/>
</dbReference>
<sequence length="339" mass="35367">MCACRRSSCVRTRGPANPEVTVEDKVSADEFRFDGRVAIVTGAGSNPGLGRSYAMLLASRGAKVVVNDLGVGPDGRGQIGPGAEAVVEEIRKAGGEAVGDGHSVAERDGARAIVDTALDAWGRVDILINNAGIAPFATFDEITDQDIERVVGVHLMGHIWMTRAAWPHMTAQNYGRLVNVSSGVGLAGLPTQSIYAAAKLGVVGLTRSLAAEGARHGIRANAISPYADTVALQTMLTAEASKQNQSAGLTPEVVAPVAAWLAHEDCTITGRVIEAAAGSFNEAFISQTTAAPPNPDLTPEDVAASMEGALDRTGAIPYRDGGDFIYDMIKPYETTPRTA</sequence>
<keyword evidence="2" id="KW-0560">Oxidoreductase</keyword>
<dbReference type="Proteomes" id="UP001501009">
    <property type="component" value="Unassembled WGS sequence"/>
</dbReference>
<evidence type="ECO:0000256" key="1">
    <source>
        <dbReference type="ARBA" id="ARBA00006484"/>
    </source>
</evidence>
<gene>
    <name evidence="4" type="ORF">GCM10022403_086570</name>
</gene>
<dbReference type="PRINTS" id="PR00080">
    <property type="entry name" value="SDRFAMILY"/>
</dbReference>
<dbReference type="Gene3D" id="3.40.50.720">
    <property type="entry name" value="NAD(P)-binding Rossmann-like Domain"/>
    <property type="match status" value="1"/>
</dbReference>
<evidence type="ECO:0000313" key="5">
    <source>
        <dbReference type="Proteomes" id="UP001501009"/>
    </source>
</evidence>
<evidence type="ECO:0000256" key="2">
    <source>
        <dbReference type="ARBA" id="ARBA00023002"/>
    </source>
</evidence>
<evidence type="ECO:0000256" key="3">
    <source>
        <dbReference type="RuleBase" id="RU000363"/>
    </source>
</evidence>
<dbReference type="EMBL" id="BAABDE010000039">
    <property type="protein sequence ID" value="GAA3841018.1"/>
    <property type="molecule type" value="Genomic_DNA"/>
</dbReference>
<dbReference type="PRINTS" id="PR00081">
    <property type="entry name" value="GDHRDH"/>
</dbReference>
<proteinExistence type="inferred from homology"/>
<name>A0ABP7JC18_9ACTN</name>
<evidence type="ECO:0000313" key="4">
    <source>
        <dbReference type="EMBL" id="GAA3841018.1"/>
    </source>
</evidence>
<dbReference type="InterPro" id="IPR051687">
    <property type="entry name" value="Peroxisomal_Beta-Oxidation"/>
</dbReference>
<reference evidence="5" key="1">
    <citation type="journal article" date="2019" name="Int. J. Syst. Evol. Microbiol.">
        <title>The Global Catalogue of Microorganisms (GCM) 10K type strain sequencing project: providing services to taxonomists for standard genome sequencing and annotation.</title>
        <authorList>
            <consortium name="The Broad Institute Genomics Platform"/>
            <consortium name="The Broad Institute Genome Sequencing Center for Infectious Disease"/>
            <person name="Wu L."/>
            <person name="Ma J."/>
        </authorList>
    </citation>
    <scope>NUCLEOTIDE SEQUENCE [LARGE SCALE GENOMIC DNA]</scope>
    <source>
        <strain evidence="5">JCM 17138</strain>
    </source>
</reference>
<accession>A0ABP7JC18</accession>
<dbReference type="InterPro" id="IPR020904">
    <property type="entry name" value="Sc_DH/Rdtase_CS"/>
</dbReference>